<evidence type="ECO:0000313" key="2">
    <source>
        <dbReference type="Proteomes" id="UP000824469"/>
    </source>
</evidence>
<evidence type="ECO:0000313" key="1">
    <source>
        <dbReference type="EMBL" id="KAH9287457.1"/>
    </source>
</evidence>
<accession>A0AA38F4H5</accession>
<keyword evidence="2" id="KW-1185">Reference proteome</keyword>
<gene>
    <name evidence="1" type="ORF">KI387_031574</name>
</gene>
<organism evidence="1 2">
    <name type="scientific">Taxus chinensis</name>
    <name type="common">Chinese yew</name>
    <name type="synonym">Taxus wallichiana var. chinensis</name>
    <dbReference type="NCBI Taxonomy" id="29808"/>
    <lineage>
        <taxon>Eukaryota</taxon>
        <taxon>Viridiplantae</taxon>
        <taxon>Streptophyta</taxon>
        <taxon>Embryophyta</taxon>
        <taxon>Tracheophyta</taxon>
        <taxon>Spermatophyta</taxon>
        <taxon>Pinopsida</taxon>
        <taxon>Pinidae</taxon>
        <taxon>Conifers II</taxon>
        <taxon>Cupressales</taxon>
        <taxon>Taxaceae</taxon>
        <taxon>Taxus</taxon>
    </lineage>
</organism>
<reference evidence="1 2" key="1">
    <citation type="journal article" date="2021" name="Nat. Plants">
        <title>The Taxus genome provides insights into paclitaxel biosynthesis.</title>
        <authorList>
            <person name="Xiong X."/>
            <person name="Gou J."/>
            <person name="Liao Q."/>
            <person name="Li Y."/>
            <person name="Zhou Q."/>
            <person name="Bi G."/>
            <person name="Li C."/>
            <person name="Du R."/>
            <person name="Wang X."/>
            <person name="Sun T."/>
            <person name="Guo L."/>
            <person name="Liang H."/>
            <person name="Lu P."/>
            <person name="Wu Y."/>
            <person name="Zhang Z."/>
            <person name="Ro D.K."/>
            <person name="Shang Y."/>
            <person name="Huang S."/>
            <person name="Yan J."/>
        </authorList>
    </citation>
    <scope>NUCLEOTIDE SEQUENCE [LARGE SCALE GENOMIC DNA]</scope>
    <source>
        <strain evidence="1">Ta-2019</strain>
    </source>
</reference>
<proteinExistence type="predicted"/>
<dbReference type="Proteomes" id="UP000824469">
    <property type="component" value="Unassembled WGS sequence"/>
</dbReference>
<sequence length="69" mass="7688">MRPLIMGCAKPALSVVPRIMITVMRSAQKEVRMEGVFEEDSVVEVTTEEEGLSSHVEHVSTMDLQNITN</sequence>
<name>A0AA38F4H5_TAXCH</name>
<comment type="caution">
    <text evidence="1">The sequence shown here is derived from an EMBL/GenBank/DDBJ whole genome shotgun (WGS) entry which is preliminary data.</text>
</comment>
<protein>
    <submittedName>
        <fullName evidence="1">Uncharacterized protein</fullName>
    </submittedName>
</protein>
<feature type="non-terminal residue" evidence="1">
    <location>
        <position position="69"/>
    </location>
</feature>
<dbReference type="AlphaFoldDB" id="A0AA38F4H5"/>
<dbReference type="EMBL" id="JAHRHJ020003813">
    <property type="protein sequence ID" value="KAH9287457.1"/>
    <property type="molecule type" value="Genomic_DNA"/>
</dbReference>